<keyword evidence="3" id="KW-1185">Reference proteome</keyword>
<gene>
    <name evidence="2" type="ORF">C8F04DRAFT_1173058</name>
</gene>
<dbReference type="EMBL" id="JARJCM010000003">
    <property type="protein sequence ID" value="KAJ7046094.1"/>
    <property type="molecule type" value="Genomic_DNA"/>
</dbReference>
<evidence type="ECO:0000256" key="1">
    <source>
        <dbReference type="SAM" id="MobiDB-lite"/>
    </source>
</evidence>
<proteinExistence type="predicted"/>
<reference evidence="2" key="1">
    <citation type="submission" date="2023-03" db="EMBL/GenBank/DDBJ databases">
        <title>Massive genome expansion in bonnet fungi (Mycena s.s.) driven by repeated elements and novel gene families across ecological guilds.</title>
        <authorList>
            <consortium name="Lawrence Berkeley National Laboratory"/>
            <person name="Harder C.B."/>
            <person name="Miyauchi S."/>
            <person name="Viragh M."/>
            <person name="Kuo A."/>
            <person name="Thoen E."/>
            <person name="Andreopoulos B."/>
            <person name="Lu D."/>
            <person name="Skrede I."/>
            <person name="Drula E."/>
            <person name="Henrissat B."/>
            <person name="Morin E."/>
            <person name="Kohler A."/>
            <person name="Barry K."/>
            <person name="LaButti K."/>
            <person name="Morin E."/>
            <person name="Salamov A."/>
            <person name="Lipzen A."/>
            <person name="Mereny Z."/>
            <person name="Hegedus B."/>
            <person name="Baldrian P."/>
            <person name="Stursova M."/>
            <person name="Weitz H."/>
            <person name="Taylor A."/>
            <person name="Grigoriev I.V."/>
            <person name="Nagy L.G."/>
            <person name="Martin F."/>
            <person name="Kauserud H."/>
        </authorList>
    </citation>
    <scope>NUCLEOTIDE SEQUENCE</scope>
    <source>
        <strain evidence="2">CBHHK200</strain>
    </source>
</reference>
<organism evidence="2 3">
    <name type="scientific">Mycena alexandri</name>
    <dbReference type="NCBI Taxonomy" id="1745969"/>
    <lineage>
        <taxon>Eukaryota</taxon>
        <taxon>Fungi</taxon>
        <taxon>Dikarya</taxon>
        <taxon>Basidiomycota</taxon>
        <taxon>Agaricomycotina</taxon>
        <taxon>Agaricomycetes</taxon>
        <taxon>Agaricomycetidae</taxon>
        <taxon>Agaricales</taxon>
        <taxon>Marasmiineae</taxon>
        <taxon>Mycenaceae</taxon>
        <taxon>Mycena</taxon>
    </lineage>
</organism>
<dbReference type="Proteomes" id="UP001218188">
    <property type="component" value="Unassembled WGS sequence"/>
</dbReference>
<comment type="caution">
    <text evidence="2">The sequence shown here is derived from an EMBL/GenBank/DDBJ whole genome shotgun (WGS) entry which is preliminary data.</text>
</comment>
<accession>A0AAD6TH34</accession>
<dbReference type="AlphaFoldDB" id="A0AAD6TH34"/>
<evidence type="ECO:0000313" key="2">
    <source>
        <dbReference type="EMBL" id="KAJ7046094.1"/>
    </source>
</evidence>
<evidence type="ECO:0000313" key="3">
    <source>
        <dbReference type="Proteomes" id="UP001218188"/>
    </source>
</evidence>
<name>A0AAD6TH34_9AGAR</name>
<protein>
    <submittedName>
        <fullName evidence="2">Uncharacterized protein</fullName>
    </submittedName>
</protein>
<feature type="region of interest" description="Disordered" evidence="1">
    <location>
        <begin position="70"/>
        <end position="90"/>
    </location>
</feature>
<sequence>MSQAEDGSEANGRKLLTEAKFIKWSEKRSSKRGNSAMTGETWKVEEDNHFADEFASQEALVFEGRRRNADKEFGGVGQGEPGLSRRAWPSKRPRACRPRALLLQGLLAERGADWCA</sequence>